<comment type="caution">
    <text evidence="1">The sequence shown here is derived from an EMBL/GenBank/DDBJ whole genome shotgun (WGS) entry which is preliminary data.</text>
</comment>
<gene>
    <name evidence="1" type="ORF">HV832_16770</name>
</gene>
<sequence>MDCLAGLIVLVAAGVIYWFADDYVQRPMSYWSREQLEAAFKRHPNELAKHVNRGSMSRKEWIAAMKKRDAEGVAELGRRGIKH</sequence>
<name>A0A850QQ59_9BURK</name>
<organism evidence="1 2">
    <name type="scientific">Undibacterium oligocarboniphilum</name>
    <dbReference type="NCBI Taxonomy" id="666702"/>
    <lineage>
        <taxon>Bacteria</taxon>
        <taxon>Pseudomonadati</taxon>
        <taxon>Pseudomonadota</taxon>
        <taxon>Betaproteobacteria</taxon>
        <taxon>Burkholderiales</taxon>
        <taxon>Oxalobacteraceae</taxon>
        <taxon>Undibacterium</taxon>
    </lineage>
</organism>
<dbReference type="Proteomes" id="UP000588051">
    <property type="component" value="Unassembled WGS sequence"/>
</dbReference>
<dbReference type="RefSeq" id="WP_176805195.1">
    <property type="nucleotide sequence ID" value="NZ_JABXYJ010000017.1"/>
</dbReference>
<reference evidence="1 2" key="1">
    <citation type="submission" date="2020-06" db="EMBL/GenBank/DDBJ databases">
        <authorList>
            <person name="Qiu C."/>
            <person name="Liu Z."/>
        </authorList>
    </citation>
    <scope>NUCLEOTIDE SEQUENCE [LARGE SCALE GENOMIC DNA]</scope>
    <source>
        <strain evidence="1 2">EM 1</strain>
    </source>
</reference>
<dbReference type="AlphaFoldDB" id="A0A850QQ59"/>
<evidence type="ECO:0000313" key="2">
    <source>
        <dbReference type="Proteomes" id="UP000588051"/>
    </source>
</evidence>
<dbReference type="EMBL" id="JABXYJ010000017">
    <property type="protein sequence ID" value="NVO79473.1"/>
    <property type="molecule type" value="Genomic_DNA"/>
</dbReference>
<proteinExistence type="predicted"/>
<protein>
    <submittedName>
        <fullName evidence="1">Uncharacterized protein</fullName>
    </submittedName>
</protein>
<evidence type="ECO:0000313" key="1">
    <source>
        <dbReference type="EMBL" id="NVO79473.1"/>
    </source>
</evidence>
<keyword evidence="2" id="KW-1185">Reference proteome</keyword>
<accession>A0A850QQ59</accession>